<reference evidence="1" key="1">
    <citation type="submission" date="2019-08" db="EMBL/GenBank/DDBJ databases">
        <authorList>
            <person name="Kucharzyk K."/>
            <person name="Murdoch R.W."/>
            <person name="Higgins S."/>
            <person name="Loffler F."/>
        </authorList>
    </citation>
    <scope>NUCLEOTIDE SEQUENCE</scope>
</reference>
<accession>A0A645GQM2</accession>
<evidence type="ECO:0000313" key="1">
    <source>
        <dbReference type="EMBL" id="MPN28486.1"/>
    </source>
</evidence>
<comment type="caution">
    <text evidence="1">The sequence shown here is derived from an EMBL/GenBank/DDBJ whole genome shotgun (WGS) entry which is preliminary data.</text>
</comment>
<gene>
    <name evidence="1" type="ORF">SDC9_175928</name>
</gene>
<sequence>MTNREIVTGHHVFVNHHGVTMMNGEASSDGGRRLDFIAEQAFGYQPIPHQHRRGPQIIQHVFFAPDGAEMSNPVGQHHAARAQAPAVRANIFQHA</sequence>
<organism evidence="1">
    <name type="scientific">bioreactor metagenome</name>
    <dbReference type="NCBI Taxonomy" id="1076179"/>
    <lineage>
        <taxon>unclassified sequences</taxon>
        <taxon>metagenomes</taxon>
        <taxon>ecological metagenomes</taxon>
    </lineage>
</organism>
<name>A0A645GQM2_9ZZZZ</name>
<dbReference type="EMBL" id="VSSQ01078800">
    <property type="protein sequence ID" value="MPN28486.1"/>
    <property type="molecule type" value="Genomic_DNA"/>
</dbReference>
<proteinExistence type="predicted"/>
<dbReference type="AlphaFoldDB" id="A0A645GQM2"/>
<protein>
    <submittedName>
        <fullName evidence="1">Uncharacterized protein</fullName>
    </submittedName>
</protein>